<comment type="caution">
    <text evidence="1">The sequence shown here is derived from an EMBL/GenBank/DDBJ whole genome shotgun (WGS) entry which is preliminary data.</text>
</comment>
<evidence type="ECO:0000313" key="2">
    <source>
        <dbReference type="Proteomes" id="UP001500740"/>
    </source>
</evidence>
<accession>A0ABP3K3I8</accession>
<evidence type="ECO:0000313" key="1">
    <source>
        <dbReference type="EMBL" id="GAA0470535.1"/>
    </source>
</evidence>
<dbReference type="EMBL" id="BAAACZ010000028">
    <property type="protein sequence ID" value="GAA0470535.1"/>
    <property type="molecule type" value="Genomic_DNA"/>
</dbReference>
<proteinExistence type="predicted"/>
<protein>
    <submittedName>
        <fullName evidence="1">Uncharacterized protein</fullName>
    </submittedName>
</protein>
<gene>
    <name evidence="1" type="ORF">GCM10008935_28060</name>
</gene>
<keyword evidence="2" id="KW-1185">Reference proteome</keyword>
<dbReference type="Proteomes" id="UP001500740">
    <property type="component" value="Unassembled WGS sequence"/>
</dbReference>
<sequence>MKVEYKNPKNPPDMIVAIRYVKDIFILFFNVTAPTGGVTARVTFIPQAVQTFEKPATKEIKNSTTISKKLGNAILSPLCY</sequence>
<reference evidence="2" key="1">
    <citation type="journal article" date="2019" name="Int. J. Syst. Evol. Microbiol.">
        <title>The Global Catalogue of Microorganisms (GCM) 10K type strain sequencing project: providing services to taxonomists for standard genome sequencing and annotation.</title>
        <authorList>
            <consortium name="The Broad Institute Genomics Platform"/>
            <consortium name="The Broad Institute Genome Sequencing Center for Infectious Disease"/>
            <person name="Wu L."/>
            <person name="Ma J."/>
        </authorList>
    </citation>
    <scope>NUCLEOTIDE SEQUENCE [LARGE SCALE GENOMIC DNA]</scope>
    <source>
        <strain evidence="2">JCM 14193</strain>
    </source>
</reference>
<name>A0ABP3K3I8_9BACI</name>
<organism evidence="1 2">
    <name type="scientific">Alkalibacillus silvisoli</name>
    <dbReference type="NCBI Taxonomy" id="392823"/>
    <lineage>
        <taxon>Bacteria</taxon>
        <taxon>Bacillati</taxon>
        <taxon>Bacillota</taxon>
        <taxon>Bacilli</taxon>
        <taxon>Bacillales</taxon>
        <taxon>Bacillaceae</taxon>
        <taxon>Alkalibacillus</taxon>
    </lineage>
</organism>